<feature type="compositionally biased region" description="Basic and acidic residues" evidence="1">
    <location>
        <begin position="28"/>
        <end position="45"/>
    </location>
</feature>
<organism evidence="2 3">
    <name type="scientific">Roseimaritima multifibrata</name>
    <dbReference type="NCBI Taxonomy" id="1930274"/>
    <lineage>
        <taxon>Bacteria</taxon>
        <taxon>Pseudomonadati</taxon>
        <taxon>Planctomycetota</taxon>
        <taxon>Planctomycetia</taxon>
        <taxon>Pirellulales</taxon>
        <taxon>Pirellulaceae</taxon>
        <taxon>Roseimaritima</taxon>
    </lineage>
</organism>
<feature type="compositionally biased region" description="Low complexity" evidence="1">
    <location>
        <begin position="9"/>
        <end position="24"/>
    </location>
</feature>
<reference evidence="2 3" key="1">
    <citation type="submission" date="2019-02" db="EMBL/GenBank/DDBJ databases">
        <title>Deep-cultivation of Planctomycetes and their phenomic and genomic characterization uncovers novel biology.</title>
        <authorList>
            <person name="Wiegand S."/>
            <person name="Jogler M."/>
            <person name="Boedeker C."/>
            <person name="Pinto D."/>
            <person name="Vollmers J."/>
            <person name="Rivas-Marin E."/>
            <person name="Kohn T."/>
            <person name="Peeters S.H."/>
            <person name="Heuer A."/>
            <person name="Rast P."/>
            <person name="Oberbeckmann S."/>
            <person name="Bunk B."/>
            <person name="Jeske O."/>
            <person name="Meyerdierks A."/>
            <person name="Storesund J.E."/>
            <person name="Kallscheuer N."/>
            <person name="Luecker S."/>
            <person name="Lage O.M."/>
            <person name="Pohl T."/>
            <person name="Merkel B.J."/>
            <person name="Hornburger P."/>
            <person name="Mueller R.-W."/>
            <person name="Bruemmer F."/>
            <person name="Labrenz M."/>
            <person name="Spormann A.M."/>
            <person name="Op den Camp H."/>
            <person name="Overmann J."/>
            <person name="Amann R."/>
            <person name="Jetten M.S.M."/>
            <person name="Mascher T."/>
            <person name="Medema M.H."/>
            <person name="Devos D.P."/>
            <person name="Kaster A.-K."/>
            <person name="Ovreas L."/>
            <person name="Rohde M."/>
            <person name="Galperin M.Y."/>
            <person name="Jogler C."/>
        </authorList>
    </citation>
    <scope>NUCLEOTIDE SEQUENCE [LARGE SCALE GENOMIC DNA]</scope>
    <source>
        <strain evidence="2 3">FF011L</strain>
    </source>
</reference>
<name>A0A517MN26_9BACT</name>
<dbReference type="OrthoDB" id="288713at2"/>
<dbReference type="EMBL" id="CP036262">
    <property type="protein sequence ID" value="QDS96282.1"/>
    <property type="molecule type" value="Genomic_DNA"/>
</dbReference>
<dbReference type="AlphaFoldDB" id="A0A517MN26"/>
<keyword evidence="3" id="KW-1185">Reference proteome</keyword>
<gene>
    <name evidence="2" type="ORF">FF011L_50900</name>
</gene>
<accession>A0A517MN26</accession>
<sequence>MPTTPNTPSAQAALALSAQTTDAASPERFSERRQTAETPLRDRRQFASSHSDLSEDARELAMAIDGYKARHRRRYITFEEMLNIIRQLGYDRK</sequence>
<dbReference type="RefSeq" id="WP_145354450.1">
    <property type="nucleotide sequence ID" value="NZ_CP036262.1"/>
</dbReference>
<evidence type="ECO:0000313" key="2">
    <source>
        <dbReference type="EMBL" id="QDS96282.1"/>
    </source>
</evidence>
<evidence type="ECO:0000313" key="3">
    <source>
        <dbReference type="Proteomes" id="UP000320672"/>
    </source>
</evidence>
<dbReference type="Proteomes" id="UP000320672">
    <property type="component" value="Chromosome"/>
</dbReference>
<evidence type="ECO:0000256" key="1">
    <source>
        <dbReference type="SAM" id="MobiDB-lite"/>
    </source>
</evidence>
<feature type="region of interest" description="Disordered" evidence="1">
    <location>
        <begin position="1"/>
        <end position="56"/>
    </location>
</feature>
<proteinExistence type="predicted"/>
<dbReference type="KEGG" id="rml:FF011L_50900"/>
<protein>
    <submittedName>
        <fullName evidence="2">Uncharacterized protein</fullName>
    </submittedName>
</protein>